<comment type="caution">
    <text evidence="2">The sequence shown here is derived from an EMBL/GenBank/DDBJ whole genome shotgun (WGS) entry which is preliminary data.</text>
</comment>
<feature type="domain" description="RCK N-terminal" evidence="1">
    <location>
        <begin position="4"/>
        <end position="51"/>
    </location>
</feature>
<dbReference type="EMBL" id="AUZZ01004225">
    <property type="protein sequence ID" value="EQD54392.1"/>
    <property type="molecule type" value="Genomic_DNA"/>
</dbReference>
<feature type="non-terminal residue" evidence="2">
    <location>
        <position position="52"/>
    </location>
</feature>
<sequence>MSAENHSIAVIDKSERAFRRLPDKFTGQAVVGFGFDRDHLLQAGILHADAVA</sequence>
<evidence type="ECO:0000313" key="2">
    <source>
        <dbReference type="EMBL" id="EQD54392.1"/>
    </source>
</evidence>
<dbReference type="Pfam" id="PF02254">
    <property type="entry name" value="TrkA_N"/>
    <property type="match status" value="1"/>
</dbReference>
<organism evidence="2">
    <name type="scientific">mine drainage metagenome</name>
    <dbReference type="NCBI Taxonomy" id="410659"/>
    <lineage>
        <taxon>unclassified sequences</taxon>
        <taxon>metagenomes</taxon>
        <taxon>ecological metagenomes</taxon>
    </lineage>
</organism>
<dbReference type="InterPro" id="IPR036291">
    <property type="entry name" value="NAD(P)-bd_dom_sf"/>
</dbReference>
<protein>
    <submittedName>
        <fullName evidence="2">TrkA-N domain protein</fullName>
    </submittedName>
</protein>
<accession>T1ABH2</accession>
<dbReference type="Gene3D" id="3.40.50.720">
    <property type="entry name" value="NAD(P)-binding Rossmann-like Domain"/>
    <property type="match status" value="1"/>
</dbReference>
<proteinExistence type="predicted"/>
<dbReference type="InterPro" id="IPR003148">
    <property type="entry name" value="RCK_N"/>
</dbReference>
<dbReference type="SUPFAM" id="SSF51735">
    <property type="entry name" value="NAD(P)-binding Rossmann-fold domains"/>
    <property type="match status" value="1"/>
</dbReference>
<dbReference type="AlphaFoldDB" id="T1ABH2"/>
<gene>
    <name evidence="2" type="ORF">B2A_06024</name>
</gene>
<dbReference type="GO" id="GO:0006813">
    <property type="term" value="P:potassium ion transport"/>
    <property type="evidence" value="ECO:0007669"/>
    <property type="project" value="InterPro"/>
</dbReference>
<evidence type="ECO:0000259" key="1">
    <source>
        <dbReference type="Pfam" id="PF02254"/>
    </source>
</evidence>
<name>T1ABH2_9ZZZZ</name>
<reference evidence="2" key="1">
    <citation type="submission" date="2013-08" db="EMBL/GenBank/DDBJ databases">
        <authorList>
            <person name="Mendez C."/>
            <person name="Richter M."/>
            <person name="Ferrer M."/>
            <person name="Sanchez J."/>
        </authorList>
    </citation>
    <scope>NUCLEOTIDE SEQUENCE</scope>
</reference>
<reference evidence="2" key="2">
    <citation type="journal article" date="2014" name="ISME J.">
        <title>Microbial stratification in low pH oxic and suboxic macroscopic growths along an acid mine drainage.</title>
        <authorList>
            <person name="Mendez-Garcia C."/>
            <person name="Mesa V."/>
            <person name="Sprenger R.R."/>
            <person name="Richter M."/>
            <person name="Diez M.S."/>
            <person name="Solano J."/>
            <person name="Bargiela R."/>
            <person name="Golyshina O.V."/>
            <person name="Manteca A."/>
            <person name="Ramos J.L."/>
            <person name="Gallego J.R."/>
            <person name="Llorente I."/>
            <person name="Martins Dos Santos V.A."/>
            <person name="Jensen O.N."/>
            <person name="Pelaez A.I."/>
            <person name="Sanchez J."/>
            <person name="Ferrer M."/>
        </authorList>
    </citation>
    <scope>NUCLEOTIDE SEQUENCE</scope>
</reference>